<dbReference type="KEGG" id="slac:SKTS_16820"/>
<evidence type="ECO:0000313" key="7">
    <source>
        <dbReference type="Proteomes" id="UP000502260"/>
    </source>
</evidence>
<evidence type="ECO:0000259" key="3">
    <source>
        <dbReference type="PROSITE" id="PS50113"/>
    </source>
</evidence>
<dbReference type="PROSITE" id="PS50887">
    <property type="entry name" value="GGDEF"/>
    <property type="match status" value="1"/>
</dbReference>
<dbReference type="PANTHER" id="PTHR44757">
    <property type="entry name" value="DIGUANYLATE CYCLASE DGCP"/>
    <property type="match status" value="1"/>
</dbReference>
<dbReference type="PROSITE" id="PS50883">
    <property type="entry name" value="EAL"/>
    <property type="match status" value="1"/>
</dbReference>
<keyword evidence="7" id="KW-1185">Reference proteome</keyword>
<feature type="domain" description="PAS" evidence="2">
    <location>
        <begin position="222"/>
        <end position="295"/>
    </location>
</feature>
<dbReference type="FunFam" id="3.30.70.270:FF:000001">
    <property type="entry name" value="Diguanylate cyclase domain protein"/>
    <property type="match status" value="1"/>
</dbReference>
<dbReference type="InterPro" id="IPR000160">
    <property type="entry name" value="GGDEF_dom"/>
</dbReference>
<evidence type="ECO:0000256" key="1">
    <source>
        <dbReference type="SAM" id="Phobius"/>
    </source>
</evidence>
<gene>
    <name evidence="6" type="ORF">SKTS_16820</name>
</gene>
<dbReference type="NCBIfam" id="TIGR00229">
    <property type="entry name" value="sensory_box"/>
    <property type="match status" value="1"/>
</dbReference>
<dbReference type="Pfam" id="PF00989">
    <property type="entry name" value="PAS"/>
    <property type="match status" value="1"/>
</dbReference>
<dbReference type="SMART" id="SM00267">
    <property type="entry name" value="GGDEF"/>
    <property type="match status" value="1"/>
</dbReference>
<dbReference type="SUPFAM" id="SSF141868">
    <property type="entry name" value="EAL domain-like"/>
    <property type="match status" value="1"/>
</dbReference>
<dbReference type="Pfam" id="PF00990">
    <property type="entry name" value="GGDEF"/>
    <property type="match status" value="1"/>
</dbReference>
<dbReference type="SUPFAM" id="SSF55785">
    <property type="entry name" value="PYP-like sensor domain (PAS domain)"/>
    <property type="match status" value="1"/>
</dbReference>
<dbReference type="SUPFAM" id="SSF55073">
    <property type="entry name" value="Nucleotide cyclase"/>
    <property type="match status" value="1"/>
</dbReference>
<evidence type="ECO:0008006" key="8">
    <source>
        <dbReference type="Google" id="ProtNLM"/>
    </source>
</evidence>
<evidence type="ECO:0000313" key="6">
    <source>
        <dbReference type="EMBL" id="BCB26796.1"/>
    </source>
</evidence>
<dbReference type="InterPro" id="IPR000014">
    <property type="entry name" value="PAS"/>
</dbReference>
<dbReference type="InterPro" id="IPR024478">
    <property type="entry name" value="HlyB_4HB_MCP"/>
</dbReference>
<dbReference type="AlphaFoldDB" id="A0A6F8VCQ7"/>
<feature type="domain" description="GGDEF" evidence="5">
    <location>
        <begin position="385"/>
        <end position="518"/>
    </location>
</feature>
<accession>A0A6F8VCQ7</accession>
<protein>
    <recommendedName>
        <fullName evidence="8">GGDEF domain-containing protein</fullName>
    </recommendedName>
</protein>
<dbReference type="PANTHER" id="PTHR44757:SF4">
    <property type="entry name" value="DIGUANYLATE CYCLASE DGCE-RELATED"/>
    <property type="match status" value="1"/>
</dbReference>
<keyword evidence="1" id="KW-0472">Membrane</keyword>
<dbReference type="PROSITE" id="PS50112">
    <property type="entry name" value="PAS"/>
    <property type="match status" value="1"/>
</dbReference>
<dbReference type="RefSeq" id="WP_173063232.1">
    <property type="nucleotide sequence ID" value="NZ_AP022853.1"/>
</dbReference>
<dbReference type="InterPro" id="IPR043128">
    <property type="entry name" value="Rev_trsase/Diguanyl_cyclase"/>
</dbReference>
<dbReference type="EMBL" id="AP022853">
    <property type="protein sequence ID" value="BCB26796.1"/>
    <property type="molecule type" value="Genomic_DNA"/>
</dbReference>
<dbReference type="Gene3D" id="3.30.70.270">
    <property type="match status" value="1"/>
</dbReference>
<keyword evidence="1" id="KW-0812">Transmembrane</keyword>
<organism evidence="6 7">
    <name type="scientific">Sulfurimicrobium lacus</name>
    <dbReference type="NCBI Taxonomy" id="2715678"/>
    <lineage>
        <taxon>Bacteria</taxon>
        <taxon>Pseudomonadati</taxon>
        <taxon>Pseudomonadota</taxon>
        <taxon>Betaproteobacteria</taxon>
        <taxon>Nitrosomonadales</taxon>
        <taxon>Sulfuricellaceae</taxon>
        <taxon>Sulfurimicrobium</taxon>
    </lineage>
</organism>
<dbReference type="InterPro" id="IPR001633">
    <property type="entry name" value="EAL_dom"/>
</dbReference>
<dbReference type="CDD" id="cd00130">
    <property type="entry name" value="PAS"/>
    <property type="match status" value="1"/>
</dbReference>
<dbReference type="Pfam" id="PF00563">
    <property type="entry name" value="EAL"/>
    <property type="match status" value="1"/>
</dbReference>
<feature type="domain" description="EAL" evidence="4">
    <location>
        <begin position="529"/>
        <end position="793"/>
    </location>
</feature>
<dbReference type="InterPro" id="IPR035919">
    <property type="entry name" value="EAL_sf"/>
</dbReference>
<dbReference type="SMART" id="SM00086">
    <property type="entry name" value="PAC"/>
    <property type="match status" value="1"/>
</dbReference>
<evidence type="ECO:0000259" key="4">
    <source>
        <dbReference type="PROSITE" id="PS50883"/>
    </source>
</evidence>
<dbReference type="NCBIfam" id="TIGR00254">
    <property type="entry name" value="GGDEF"/>
    <property type="match status" value="1"/>
</dbReference>
<dbReference type="InterPro" id="IPR035965">
    <property type="entry name" value="PAS-like_dom_sf"/>
</dbReference>
<dbReference type="Gene3D" id="3.20.20.450">
    <property type="entry name" value="EAL domain"/>
    <property type="match status" value="1"/>
</dbReference>
<dbReference type="Gene3D" id="3.30.450.20">
    <property type="entry name" value="PAS domain"/>
    <property type="match status" value="1"/>
</dbReference>
<dbReference type="InterPro" id="IPR052155">
    <property type="entry name" value="Biofilm_reg_signaling"/>
</dbReference>
<dbReference type="PROSITE" id="PS50113">
    <property type="entry name" value="PAC"/>
    <property type="match status" value="1"/>
</dbReference>
<dbReference type="GO" id="GO:0003824">
    <property type="term" value="F:catalytic activity"/>
    <property type="evidence" value="ECO:0007669"/>
    <property type="project" value="UniProtKB-ARBA"/>
</dbReference>
<dbReference type="InterPro" id="IPR013767">
    <property type="entry name" value="PAS_fold"/>
</dbReference>
<sequence>MFKRNSSFIIATGFGIAVALMLAITFIGTSRMYAIKGEMEAIVSQNSAQTEYVSTMRAVARERVVNLYAMTMLEDPFAKDEAFQRYQSLANDFIAARIRLEKMQLNQAERGALQDALRLVGMASEYQQQVAELVMENDTPAAHRILLQKVIPVQDKIFVQYSHLLDMQAQSTRRAMAAADEAFRFATLIMQLSGAGAVLVVLGFSAYVIRRTRRIEDALFQEKELAQVTLHSIGDAVITTDEKGQVDYLNAVAEIMTGWTLSEARGKALREVFHVVDEATREQITHLASHALPDGEVVGLKSQSLLLRRGDGKEFTVEDRLSPICNRDGDVIGSVVVFHDVSQARHMANQLSWQASHDALTGLLNRREFERLLQELVDNAVLDGKHHAVLFMDLDQFKVVNDTCGHMAGDELLRQLVAVFVARGRDSDVVARIGGDEFGMLLYGCPLEPALRLANEIREAVLGFRFMWQDKSFEVGISIGLVEITASSGNPATVMSNADAACYAAKEGGRNRVQVYLEDDIELARRHGEMQWISRISKAFEEDRFRLYYQEIAAVMPHQRDTQHFEVLLRMLDEEGKLVPPDAFIPAAERYNLMPTVDRWVIRTLFSSRSAEWRRLWEEYEDKEEPFPVLCAVNLSATSFNDDMFPAFLKEQFEYYRMPPQALCLEITETSAIANLNKASNFMRELSKLGCRFALDDFGSGMSSFAYLKDLPVHYLKIDGAFVRGMDKNPVNHAMVEAIAHIASVMGIETVAEFVEDRALIEKLAILGVDYAQGYGIHKPAPMEGIDYGQTRS</sequence>
<dbReference type="CDD" id="cd01948">
    <property type="entry name" value="EAL"/>
    <property type="match status" value="1"/>
</dbReference>
<reference evidence="7" key="1">
    <citation type="submission" date="2020-03" db="EMBL/GenBank/DDBJ databases">
        <title>Complete genome sequence of sulfur-oxidizing bacterium skT11.</title>
        <authorList>
            <person name="Kanda M."/>
            <person name="Kojima H."/>
            <person name="Fukui M."/>
        </authorList>
    </citation>
    <scope>NUCLEOTIDE SEQUENCE [LARGE SCALE GENOMIC DNA]</scope>
    <source>
        <strain evidence="7">skT11</strain>
    </source>
</reference>
<dbReference type="SMART" id="SM00052">
    <property type="entry name" value="EAL"/>
    <property type="match status" value="1"/>
</dbReference>
<dbReference type="InterPro" id="IPR001610">
    <property type="entry name" value="PAC"/>
</dbReference>
<dbReference type="Pfam" id="PF12729">
    <property type="entry name" value="4HB_MCP_1"/>
    <property type="match status" value="1"/>
</dbReference>
<feature type="transmembrane region" description="Helical" evidence="1">
    <location>
        <begin position="6"/>
        <end position="29"/>
    </location>
</feature>
<evidence type="ECO:0000259" key="5">
    <source>
        <dbReference type="PROSITE" id="PS50887"/>
    </source>
</evidence>
<dbReference type="InterPro" id="IPR000700">
    <property type="entry name" value="PAS-assoc_C"/>
</dbReference>
<dbReference type="GO" id="GO:0006355">
    <property type="term" value="P:regulation of DNA-templated transcription"/>
    <property type="evidence" value="ECO:0007669"/>
    <property type="project" value="InterPro"/>
</dbReference>
<dbReference type="CDD" id="cd01949">
    <property type="entry name" value="GGDEF"/>
    <property type="match status" value="1"/>
</dbReference>
<proteinExistence type="predicted"/>
<dbReference type="SMART" id="SM00091">
    <property type="entry name" value="PAS"/>
    <property type="match status" value="1"/>
</dbReference>
<dbReference type="InterPro" id="IPR029787">
    <property type="entry name" value="Nucleotide_cyclase"/>
</dbReference>
<feature type="domain" description="PAC" evidence="3">
    <location>
        <begin position="301"/>
        <end position="353"/>
    </location>
</feature>
<dbReference type="Proteomes" id="UP000502260">
    <property type="component" value="Chromosome"/>
</dbReference>
<keyword evidence="1" id="KW-1133">Transmembrane helix</keyword>
<name>A0A6F8VCQ7_9PROT</name>
<evidence type="ECO:0000259" key="2">
    <source>
        <dbReference type="PROSITE" id="PS50112"/>
    </source>
</evidence>